<keyword evidence="2" id="KW-0812">Transmembrane</keyword>
<keyword evidence="2" id="KW-0472">Membrane</keyword>
<name>A0A8D5FUT1_9BACT</name>
<evidence type="ECO:0000256" key="1">
    <source>
        <dbReference type="SAM" id="MobiDB-lite"/>
    </source>
</evidence>
<keyword evidence="2" id="KW-1133">Transmembrane helix</keyword>
<evidence type="ECO:0000313" key="4">
    <source>
        <dbReference type="Proteomes" id="UP000826725"/>
    </source>
</evidence>
<accession>A0A8D5FUT1</accession>
<reference evidence="3" key="1">
    <citation type="submission" date="2020-09" db="EMBL/GenBank/DDBJ databases">
        <title>Desulfogranum mesoprofundum gen. nov., sp. nov., a novel mesophilic, sulfate-reducing chemolithoautotroph isolated from a deep-sea hydrothermal vent chimney in the Suiyo Seamount.</title>
        <authorList>
            <person name="Hashimoto Y."/>
            <person name="Nakagawa S."/>
        </authorList>
    </citation>
    <scope>NUCLEOTIDE SEQUENCE</scope>
    <source>
        <strain evidence="3">KT2</strain>
    </source>
</reference>
<dbReference type="AlphaFoldDB" id="A0A8D5FUT1"/>
<dbReference type="KEGG" id="dbk:DGMP_09650"/>
<feature type="compositionally biased region" description="Basic and acidic residues" evidence="1">
    <location>
        <begin position="74"/>
        <end position="84"/>
    </location>
</feature>
<organism evidence="3 4">
    <name type="scientific">Desulfomarina profundi</name>
    <dbReference type="NCBI Taxonomy" id="2772557"/>
    <lineage>
        <taxon>Bacteria</taxon>
        <taxon>Pseudomonadati</taxon>
        <taxon>Thermodesulfobacteriota</taxon>
        <taxon>Desulfobulbia</taxon>
        <taxon>Desulfobulbales</taxon>
        <taxon>Desulfobulbaceae</taxon>
        <taxon>Desulfomarina</taxon>
    </lineage>
</organism>
<feature type="transmembrane region" description="Helical" evidence="2">
    <location>
        <begin position="6"/>
        <end position="23"/>
    </location>
</feature>
<sequence>MEPGTVFAGFVLYMGGFHLLWQASERLSKWWTKNKTATTLLKKQRVKRGDWYVFFHLSDLTGTTRQQKSHSGRIKKDSTTENRPPRKRRPRAQV</sequence>
<evidence type="ECO:0000313" key="3">
    <source>
        <dbReference type="EMBL" id="BCL60272.1"/>
    </source>
</evidence>
<proteinExistence type="predicted"/>
<feature type="region of interest" description="Disordered" evidence="1">
    <location>
        <begin position="62"/>
        <end position="94"/>
    </location>
</feature>
<dbReference type="EMBL" id="AP024086">
    <property type="protein sequence ID" value="BCL60272.1"/>
    <property type="molecule type" value="Genomic_DNA"/>
</dbReference>
<protein>
    <submittedName>
        <fullName evidence="3">Uncharacterized protein</fullName>
    </submittedName>
</protein>
<keyword evidence="4" id="KW-1185">Reference proteome</keyword>
<dbReference type="Proteomes" id="UP000826725">
    <property type="component" value="Chromosome"/>
</dbReference>
<feature type="compositionally biased region" description="Basic residues" evidence="1">
    <location>
        <begin position="85"/>
        <end position="94"/>
    </location>
</feature>
<dbReference type="RefSeq" id="WP_228856414.1">
    <property type="nucleotide sequence ID" value="NZ_AP024086.1"/>
</dbReference>
<evidence type="ECO:0000256" key="2">
    <source>
        <dbReference type="SAM" id="Phobius"/>
    </source>
</evidence>
<gene>
    <name evidence="3" type="ORF">DGMP_09650</name>
</gene>